<feature type="chain" id="PRO_5004219851" evidence="1">
    <location>
        <begin position="37"/>
        <end position="73"/>
    </location>
</feature>
<keyword evidence="1" id="KW-0732">Signal</keyword>
<dbReference type="EMBL" id="CP000112">
    <property type="protein sequence ID" value="ABB37962.1"/>
    <property type="molecule type" value="Genomic_DNA"/>
</dbReference>
<organism evidence="2 3">
    <name type="scientific">Oleidesulfovibrio alaskensis (strain ATCC BAA-1058 / DSM 17464 / G20)</name>
    <name type="common">Desulfovibrio alaskensis</name>
    <dbReference type="NCBI Taxonomy" id="207559"/>
    <lineage>
        <taxon>Bacteria</taxon>
        <taxon>Pseudomonadati</taxon>
        <taxon>Thermodesulfobacteriota</taxon>
        <taxon>Desulfovibrionia</taxon>
        <taxon>Desulfovibrionales</taxon>
        <taxon>Desulfovibrionaceae</taxon>
        <taxon>Oleidesulfovibrio</taxon>
    </lineage>
</organism>
<accession>Q313D4</accession>
<reference evidence="2 3" key="1">
    <citation type="journal article" date="2011" name="J. Bacteriol.">
        <title>Complete genome sequence and updated annotation of Desulfovibrio alaskensis G20.</title>
        <authorList>
            <person name="Hauser L.J."/>
            <person name="Land M.L."/>
            <person name="Brown S.D."/>
            <person name="Larimer F."/>
            <person name="Keller K.L."/>
            <person name="Rapp-Giles B.J."/>
            <person name="Price M.N."/>
            <person name="Lin M."/>
            <person name="Bruce D.C."/>
            <person name="Detter J.C."/>
            <person name="Tapia R."/>
            <person name="Han C.S."/>
            <person name="Goodwin L.A."/>
            <person name="Cheng J.F."/>
            <person name="Pitluck S."/>
            <person name="Copeland A."/>
            <person name="Lucas S."/>
            <person name="Nolan M."/>
            <person name="Lapidus A.L."/>
            <person name="Palumbo A.V."/>
            <person name="Wall J.D."/>
        </authorList>
    </citation>
    <scope>NUCLEOTIDE SEQUENCE [LARGE SCALE GENOMIC DNA]</scope>
    <source>
        <strain evidence="3">ATCC BAA 1058 / DSM 17464 / G20</strain>
    </source>
</reference>
<evidence type="ECO:0000313" key="3">
    <source>
        <dbReference type="Proteomes" id="UP000002710"/>
    </source>
</evidence>
<evidence type="ECO:0000256" key="1">
    <source>
        <dbReference type="SAM" id="SignalP"/>
    </source>
</evidence>
<dbReference type="KEGG" id="dde:Dde_1161"/>
<protein>
    <submittedName>
        <fullName evidence="2">Uncharacterized protein</fullName>
    </submittedName>
</protein>
<evidence type="ECO:0000313" key="2">
    <source>
        <dbReference type="EMBL" id="ABB37962.1"/>
    </source>
</evidence>
<dbReference type="Proteomes" id="UP000002710">
    <property type="component" value="Chromosome"/>
</dbReference>
<proteinExistence type="predicted"/>
<gene>
    <name evidence="2" type="ordered locus">Dde_1161</name>
</gene>
<name>Q313D4_OLEA2</name>
<feature type="signal peptide" evidence="1">
    <location>
        <begin position="1"/>
        <end position="36"/>
    </location>
</feature>
<dbReference type="AlphaFoldDB" id="Q313D4"/>
<keyword evidence="3" id="KW-1185">Reference proteome</keyword>
<dbReference type="HOGENOM" id="CLU_2698563_0_0_7"/>
<sequence>MLPGFRRCFMKTIQFCLRRLPVAAAALFLAIAAFMAARPLHLPAATTGSTSGHVHTVVTGNTAPAVNTAGYTR</sequence>